<keyword evidence="3" id="KW-0808">Transferase</keyword>
<dbReference type="AlphaFoldDB" id="A0A975SXJ8"/>
<feature type="transmembrane region" description="Helical" evidence="9">
    <location>
        <begin position="33"/>
        <end position="54"/>
    </location>
</feature>
<evidence type="ECO:0000256" key="9">
    <source>
        <dbReference type="SAM" id="Phobius"/>
    </source>
</evidence>
<dbReference type="InterPro" id="IPR018584">
    <property type="entry name" value="GT87"/>
</dbReference>
<organism evidence="10 11">
    <name type="scientific">Nocardioides panacis</name>
    <dbReference type="NCBI Taxonomy" id="2849501"/>
    <lineage>
        <taxon>Bacteria</taxon>
        <taxon>Bacillati</taxon>
        <taxon>Actinomycetota</taxon>
        <taxon>Actinomycetes</taxon>
        <taxon>Propionibacteriales</taxon>
        <taxon>Nocardioidaceae</taxon>
        <taxon>Nocardioides</taxon>
    </lineage>
</organism>
<feature type="transmembrane region" description="Helical" evidence="9">
    <location>
        <begin position="222"/>
        <end position="250"/>
    </location>
</feature>
<reference evidence="10" key="1">
    <citation type="submission" date="2021-06" db="EMBL/GenBank/DDBJ databases">
        <title>Complete genome sequence of Nocardioides sp. G188.</title>
        <authorList>
            <person name="Im W.-T."/>
        </authorList>
    </citation>
    <scope>NUCLEOTIDE SEQUENCE</scope>
    <source>
        <strain evidence="10">G188</strain>
    </source>
</reference>
<evidence type="ECO:0000313" key="10">
    <source>
        <dbReference type="EMBL" id="QWZ07696.1"/>
    </source>
</evidence>
<evidence type="ECO:0000256" key="7">
    <source>
        <dbReference type="ARBA" id="ARBA00024033"/>
    </source>
</evidence>
<dbReference type="PIRSF" id="PIRSF010361">
    <property type="entry name" value="UCP010361"/>
    <property type="match status" value="1"/>
</dbReference>
<accession>A0A975SXJ8</accession>
<keyword evidence="11" id="KW-1185">Reference proteome</keyword>
<feature type="transmembrane region" description="Helical" evidence="9">
    <location>
        <begin position="185"/>
        <end position="216"/>
    </location>
</feature>
<sequence>MSEVVRPSRTDPLVTAASESIGGPSGDRSAGHWWWTPVRVVLAVAALAFVLGMVQKTPCVRDDWSGSQLRYGAMCYSDVPYLYTGRGFAAGYLPYTDNGGRYQAMEYPVLTGYFAYGAAVVTHALGDGDLAARRLVPGDRVYAQPGVGAESSLYFVVTAVLLAPFALLAAWFLTGVHRRRPWDAMLFAASPALVLTGLVNWDLLAVTAVAGALWAWSRDRPLLTGVLLGLGTAIKLYPLFLLGALLVVCLRRGRMRAFGATLGAAVLAWLAVNLPAMLTAFDQWKVFWTFNDRRGADLGSVWLVWQQMGHTVTPGLVNAVSLLFFGSVCVGVLVLGLRARRTPRIPQLAFLVVVGFLVVNKVYSPQYVLWLLPLVALARPRWRDVLIWTAGEVFYFGSVWLYLGGWTASGSSGQPDRFYWLAIVVRVAAELYIAVLVVRDVLQPAHDPVRADGLTDDPAEPTSLAPA</sequence>
<comment type="similarity">
    <text evidence="7">Belongs to the glycosyltransferase 87 family.</text>
</comment>
<comment type="subcellular location">
    <subcellularLocation>
        <location evidence="1">Cell membrane</location>
        <topology evidence="1">Multi-pass membrane protein</topology>
    </subcellularLocation>
</comment>
<dbReference type="GO" id="GO:0016758">
    <property type="term" value="F:hexosyltransferase activity"/>
    <property type="evidence" value="ECO:0007669"/>
    <property type="project" value="InterPro"/>
</dbReference>
<feature type="transmembrane region" description="Helical" evidence="9">
    <location>
        <begin position="153"/>
        <end position="173"/>
    </location>
</feature>
<evidence type="ECO:0000256" key="1">
    <source>
        <dbReference type="ARBA" id="ARBA00004651"/>
    </source>
</evidence>
<dbReference type="Pfam" id="PF09594">
    <property type="entry name" value="GT87"/>
    <property type="match status" value="1"/>
</dbReference>
<feature type="transmembrane region" description="Helical" evidence="9">
    <location>
        <begin position="257"/>
        <end position="281"/>
    </location>
</feature>
<proteinExistence type="inferred from homology"/>
<dbReference type="KEGG" id="nps:KRR39_20225"/>
<dbReference type="RefSeq" id="WP_216939207.1">
    <property type="nucleotide sequence ID" value="NZ_CP077062.1"/>
</dbReference>
<evidence type="ECO:0000256" key="4">
    <source>
        <dbReference type="ARBA" id="ARBA00022692"/>
    </source>
</evidence>
<keyword evidence="4 9" id="KW-0812">Transmembrane</keyword>
<feature type="transmembrane region" description="Helical" evidence="9">
    <location>
        <begin position="348"/>
        <end position="365"/>
    </location>
</feature>
<evidence type="ECO:0000256" key="3">
    <source>
        <dbReference type="ARBA" id="ARBA00022679"/>
    </source>
</evidence>
<protein>
    <submittedName>
        <fullName evidence="10">DUF2029 domain-containing protein</fullName>
    </submittedName>
</protein>
<evidence type="ECO:0000256" key="6">
    <source>
        <dbReference type="ARBA" id="ARBA00023136"/>
    </source>
</evidence>
<feature type="transmembrane region" description="Helical" evidence="9">
    <location>
        <begin position="315"/>
        <end position="336"/>
    </location>
</feature>
<keyword evidence="5 9" id="KW-1133">Transmembrane helix</keyword>
<evidence type="ECO:0000313" key="11">
    <source>
        <dbReference type="Proteomes" id="UP000683575"/>
    </source>
</evidence>
<name>A0A975SXJ8_9ACTN</name>
<feature type="transmembrane region" description="Helical" evidence="9">
    <location>
        <begin position="385"/>
        <end position="406"/>
    </location>
</feature>
<feature type="region of interest" description="Disordered" evidence="8">
    <location>
        <begin position="1"/>
        <end position="28"/>
    </location>
</feature>
<keyword evidence="2" id="KW-1003">Cell membrane</keyword>
<dbReference type="InterPro" id="IPR016570">
    <property type="entry name" value="UCP010361"/>
</dbReference>
<keyword evidence="6 9" id="KW-0472">Membrane</keyword>
<dbReference type="GO" id="GO:0005886">
    <property type="term" value="C:plasma membrane"/>
    <property type="evidence" value="ECO:0007669"/>
    <property type="project" value="UniProtKB-SubCell"/>
</dbReference>
<feature type="transmembrane region" description="Helical" evidence="9">
    <location>
        <begin position="418"/>
        <end position="438"/>
    </location>
</feature>
<dbReference type="Proteomes" id="UP000683575">
    <property type="component" value="Chromosome"/>
</dbReference>
<evidence type="ECO:0000256" key="5">
    <source>
        <dbReference type="ARBA" id="ARBA00022989"/>
    </source>
</evidence>
<dbReference type="EMBL" id="CP077062">
    <property type="protein sequence ID" value="QWZ07696.1"/>
    <property type="molecule type" value="Genomic_DNA"/>
</dbReference>
<evidence type="ECO:0000256" key="2">
    <source>
        <dbReference type="ARBA" id="ARBA00022475"/>
    </source>
</evidence>
<gene>
    <name evidence="10" type="ORF">KRR39_20225</name>
</gene>
<evidence type="ECO:0000256" key="8">
    <source>
        <dbReference type="SAM" id="MobiDB-lite"/>
    </source>
</evidence>
<feature type="transmembrane region" description="Helical" evidence="9">
    <location>
        <begin position="107"/>
        <end position="126"/>
    </location>
</feature>